<dbReference type="HOGENOM" id="CLU_2522397_0_0_9"/>
<name>R3KLW1_ENTFL</name>
<evidence type="ECO:0000313" key="2">
    <source>
        <dbReference type="Proteomes" id="UP000013638"/>
    </source>
</evidence>
<sequence>MILQVTSVAPSTEFQKATRYKIIDWRESGLDVESYVKLYPKDYRTVDSNAFQNYRGCFTDKDKLGFTNKIKETAKFLEDNPQYK</sequence>
<evidence type="ECO:0000313" key="1">
    <source>
        <dbReference type="EMBL" id="EOK14670.1"/>
    </source>
</evidence>
<proteinExistence type="predicted"/>
<reference evidence="1 2" key="1">
    <citation type="submission" date="2013-02" db="EMBL/GenBank/DDBJ databases">
        <title>The Genome Sequence of Enterococcus faecalis ATCC_6055.</title>
        <authorList>
            <consortium name="The Broad Institute Genome Sequencing Platform"/>
            <consortium name="The Broad Institute Genome Sequencing Center for Infectious Disease"/>
            <person name="Earl A.M."/>
            <person name="Gilmore M.S."/>
            <person name="Lebreton F."/>
            <person name="Walker B."/>
            <person name="Young S.K."/>
            <person name="Zeng Q."/>
            <person name="Gargeya S."/>
            <person name="Fitzgerald M."/>
            <person name="Haas B."/>
            <person name="Abouelleil A."/>
            <person name="Alvarado L."/>
            <person name="Arachchi H.M."/>
            <person name="Berlin A.M."/>
            <person name="Chapman S.B."/>
            <person name="Dewar J."/>
            <person name="Goldberg J."/>
            <person name="Griggs A."/>
            <person name="Gujja S."/>
            <person name="Hansen M."/>
            <person name="Howarth C."/>
            <person name="Imamovic A."/>
            <person name="Larimer J."/>
            <person name="McCowan C."/>
            <person name="Murphy C."/>
            <person name="Neiman D."/>
            <person name="Pearson M."/>
            <person name="Priest M."/>
            <person name="Roberts A."/>
            <person name="Saif S."/>
            <person name="Shea T."/>
            <person name="Sisk P."/>
            <person name="Sykes S."/>
            <person name="Wortman J."/>
            <person name="Nusbaum C."/>
            <person name="Birren B."/>
        </authorList>
    </citation>
    <scope>NUCLEOTIDE SEQUENCE [LARGE SCALE GENOMIC DNA]</scope>
    <source>
        <strain evidence="1 2">ATCC 6055</strain>
    </source>
</reference>
<accession>R3KLW1</accession>
<organism evidence="1 2">
    <name type="scientific">Enterococcus faecalis ATCC 6055</name>
    <dbReference type="NCBI Taxonomy" id="1169311"/>
    <lineage>
        <taxon>Bacteria</taxon>
        <taxon>Bacillati</taxon>
        <taxon>Bacillota</taxon>
        <taxon>Bacilli</taxon>
        <taxon>Lactobacillales</taxon>
        <taxon>Enterococcaceae</taxon>
        <taxon>Enterococcus</taxon>
    </lineage>
</organism>
<dbReference type="AlphaFoldDB" id="R3KLW1"/>
<protein>
    <submittedName>
        <fullName evidence="1">Uncharacterized protein</fullName>
    </submittedName>
</protein>
<dbReference type="Proteomes" id="UP000013638">
    <property type="component" value="Unassembled WGS sequence"/>
</dbReference>
<comment type="caution">
    <text evidence="1">The sequence shown here is derived from an EMBL/GenBank/DDBJ whole genome shotgun (WGS) entry which is preliminary data.</text>
</comment>
<gene>
    <name evidence="1" type="ORF">WOU_00827</name>
</gene>
<dbReference type="EMBL" id="ASDZ01000012">
    <property type="protein sequence ID" value="EOK14670.1"/>
    <property type="molecule type" value="Genomic_DNA"/>
</dbReference>